<evidence type="ECO:0000256" key="5">
    <source>
        <dbReference type="ARBA" id="ARBA00022448"/>
    </source>
</evidence>
<keyword evidence="8" id="KW-0597">Phosphoprotein</keyword>
<dbReference type="PANTHER" id="PTHR10972">
    <property type="entry name" value="OXYSTEROL-BINDING PROTEIN-RELATED"/>
    <property type="match status" value="1"/>
</dbReference>
<dbReference type="InterPro" id="IPR041680">
    <property type="entry name" value="PH_8"/>
</dbReference>
<dbReference type="SUPFAM" id="SSF144000">
    <property type="entry name" value="Oxysterol-binding protein-like"/>
    <property type="match status" value="1"/>
</dbReference>
<accession>A0A8C2YF74</accession>
<dbReference type="Pfam" id="PF01237">
    <property type="entry name" value="Oxysterol_BP"/>
    <property type="match status" value="1"/>
</dbReference>
<keyword evidence="5 14" id="KW-0813">Transport</keyword>
<keyword evidence="10 14" id="KW-0445">Lipid transport</keyword>
<dbReference type="Proteomes" id="UP000694412">
    <property type="component" value="Chromosome 7"/>
</dbReference>
<evidence type="ECO:0000256" key="3">
    <source>
        <dbReference type="ARBA" id="ARBA00004586"/>
    </source>
</evidence>
<evidence type="ECO:0000313" key="17">
    <source>
        <dbReference type="Ensembl" id="ENSCJPP00005022152.1"/>
    </source>
</evidence>
<dbReference type="GO" id="GO:0006699">
    <property type="term" value="P:bile acid biosynthetic process"/>
    <property type="evidence" value="ECO:0007669"/>
    <property type="project" value="UniProtKB-ARBA"/>
</dbReference>
<sequence>MLKKRKWPLKGWHKRFFVLDNGLLKYSKSPIDIQKGKVHGSIDVGLSVMSIKKKARRIDLDTEEHIYHLKVKSQDTFDAWVSKLRHHRLYRQNEIVRSPRDASFHIFPSASTTESSPAANVPDGKVQQNSFPWQSPIPCSNSLPATCTTGQSKVAAWLQDSEEMDRCFFTNLANCVDISKKDKRVTRRWRTKSVSKDAKIQLQEGPAPKGQFSTTRRRQRLAAAVATTVPFSATMSPVRLHSSNPNLCADIEFQTPPSHVTDPLECSTEYMKLQEEFCLMAQKVHSLLKSAFNSIAIEKEKLKQIVSEQDLTGHNAQIAHLRQSLSQTGEQIHVSLPLSQQVSNESRLSMSESVSEFFDAQEVLLSASSSENEASDDESYISDVSDNISEDNTSVTDISRQIVNGELTGGAFRNGRRTCLPAPSPDTSNINLWNILRNNIGKDLSKVSMPVELNEPLNTLQHLCEELEYSELLDKAAETDDPYERMVLIAAFAASGYASTYFRAGSKPFNPVLGETYECIREDKGFRFFSEQVSHHPPISACHCESKNFVFWQDIRWKNKFWGKSMEILPVGTLNVTLPKYGDYYVWNKVTTCIHNILSGRRWIEHYGEITIRNTKSSVCICKLTFVKVNYWNSNVNEVQGVVIDQEGKVVHRLFGKWHEGLYCGVAPSAKCVWRPGSMPTNYERYYGFTRFAIELNELDPVLKDLLPTTDARFRPDQRLLEEGNIEAAASEKQRIEELQRSRRRYMEENSIEYVPKFFKKVIDANQREAWVTNETYWELRKDPGFKCRSSKHITL</sequence>
<comment type="subcellular location">
    <subcellularLocation>
        <location evidence="1">Cell membrane</location>
    </subcellularLocation>
    <subcellularLocation>
        <location evidence="2">Cytoplasm</location>
        <location evidence="2">Cytosol</location>
    </subcellularLocation>
    <subcellularLocation>
        <location evidence="3">Endoplasmic reticulum membrane</location>
    </subcellularLocation>
</comment>
<dbReference type="GeneTree" id="ENSGT00940000156791"/>
<evidence type="ECO:0000256" key="10">
    <source>
        <dbReference type="ARBA" id="ARBA00023055"/>
    </source>
</evidence>
<feature type="region of interest" description="Disordered" evidence="15">
    <location>
        <begin position="108"/>
        <end position="128"/>
    </location>
</feature>
<evidence type="ECO:0000256" key="7">
    <source>
        <dbReference type="ARBA" id="ARBA00022490"/>
    </source>
</evidence>
<evidence type="ECO:0000256" key="9">
    <source>
        <dbReference type="ARBA" id="ARBA00022824"/>
    </source>
</evidence>
<dbReference type="Pfam" id="PF15409">
    <property type="entry name" value="PH_8"/>
    <property type="match status" value="1"/>
</dbReference>
<comment type="similarity">
    <text evidence="4 13">Belongs to the OSBP family.</text>
</comment>
<gene>
    <name evidence="17" type="primary">OSBPL6</name>
</gene>
<dbReference type="PROSITE" id="PS50003">
    <property type="entry name" value="PH_DOMAIN"/>
    <property type="match status" value="1"/>
</dbReference>
<dbReference type="FunFam" id="2.40.160.120:FF:000001">
    <property type="entry name" value="Oxysterol-binding protein"/>
    <property type="match status" value="1"/>
</dbReference>
<dbReference type="GO" id="GO:0015485">
    <property type="term" value="F:cholesterol binding"/>
    <property type="evidence" value="ECO:0007669"/>
    <property type="project" value="TreeGrafter"/>
</dbReference>
<evidence type="ECO:0000313" key="18">
    <source>
        <dbReference type="Proteomes" id="UP000694412"/>
    </source>
</evidence>
<dbReference type="Gene3D" id="2.40.160.120">
    <property type="match status" value="1"/>
</dbReference>
<evidence type="ECO:0000256" key="13">
    <source>
        <dbReference type="RuleBase" id="RU003844"/>
    </source>
</evidence>
<dbReference type="InterPro" id="IPR001849">
    <property type="entry name" value="PH_domain"/>
</dbReference>
<dbReference type="CDD" id="cd13287">
    <property type="entry name" value="PH_ORP3_ORP6_ORP7"/>
    <property type="match status" value="1"/>
</dbReference>
<keyword evidence="18" id="KW-1185">Reference proteome</keyword>
<keyword evidence="11" id="KW-0446">Lipid-binding</keyword>
<feature type="region of interest" description="Disordered" evidence="15">
    <location>
        <begin position="368"/>
        <end position="388"/>
    </location>
</feature>
<dbReference type="FunFam" id="2.30.29.30:FF:000011">
    <property type="entry name" value="Oxysterol-binding protein"/>
    <property type="match status" value="1"/>
</dbReference>
<dbReference type="GO" id="GO:0031965">
    <property type="term" value="C:nuclear membrane"/>
    <property type="evidence" value="ECO:0007669"/>
    <property type="project" value="TreeGrafter"/>
</dbReference>
<dbReference type="GO" id="GO:0120015">
    <property type="term" value="F:sterol transfer activity"/>
    <property type="evidence" value="ECO:0007669"/>
    <property type="project" value="UniProtKB-ARBA"/>
</dbReference>
<dbReference type="SMART" id="SM00233">
    <property type="entry name" value="PH"/>
    <property type="match status" value="1"/>
</dbReference>
<dbReference type="GO" id="GO:0097038">
    <property type="term" value="C:perinuclear endoplasmic reticulum"/>
    <property type="evidence" value="ECO:0007669"/>
    <property type="project" value="TreeGrafter"/>
</dbReference>
<evidence type="ECO:0000256" key="4">
    <source>
        <dbReference type="ARBA" id="ARBA00008842"/>
    </source>
</evidence>
<keyword evidence="6" id="KW-1003">Cell membrane</keyword>
<evidence type="ECO:0000256" key="2">
    <source>
        <dbReference type="ARBA" id="ARBA00004514"/>
    </source>
</evidence>
<evidence type="ECO:0000256" key="8">
    <source>
        <dbReference type="ARBA" id="ARBA00022553"/>
    </source>
</evidence>
<dbReference type="InterPro" id="IPR037239">
    <property type="entry name" value="OSBP_sf"/>
</dbReference>
<evidence type="ECO:0000259" key="16">
    <source>
        <dbReference type="PROSITE" id="PS50003"/>
    </source>
</evidence>
<proteinExistence type="inferred from homology"/>
<reference evidence="17" key="2">
    <citation type="submission" date="2025-08" db="UniProtKB">
        <authorList>
            <consortium name="Ensembl"/>
        </authorList>
    </citation>
    <scope>IDENTIFICATION</scope>
</reference>
<dbReference type="PROSITE" id="PS01013">
    <property type="entry name" value="OSBP"/>
    <property type="match status" value="1"/>
</dbReference>
<reference evidence="17" key="1">
    <citation type="submission" date="2015-11" db="EMBL/GenBank/DDBJ databases">
        <authorList>
            <consortium name="International Coturnix japonica Genome Analysis Consortium"/>
            <person name="Warren W."/>
            <person name="Burt D.W."/>
            <person name="Antin P.B."/>
            <person name="Lanford R."/>
            <person name="Gros J."/>
            <person name="Wilson R.K."/>
        </authorList>
    </citation>
    <scope>NUCLEOTIDE SEQUENCE [LARGE SCALE GENOMIC DNA]</scope>
</reference>
<dbReference type="FunFam" id="3.30.70.3490:FF:000002">
    <property type="entry name" value="Oxysterol-binding protein"/>
    <property type="match status" value="1"/>
</dbReference>
<evidence type="ECO:0000256" key="12">
    <source>
        <dbReference type="ARBA" id="ARBA00023136"/>
    </source>
</evidence>
<dbReference type="SUPFAM" id="SSF50729">
    <property type="entry name" value="PH domain-like"/>
    <property type="match status" value="1"/>
</dbReference>
<dbReference type="InterPro" id="IPR000648">
    <property type="entry name" value="Oxysterol-bd"/>
</dbReference>
<dbReference type="Gene3D" id="3.30.70.3490">
    <property type="match status" value="1"/>
</dbReference>
<dbReference type="GO" id="GO:0005789">
    <property type="term" value="C:endoplasmic reticulum membrane"/>
    <property type="evidence" value="ECO:0007669"/>
    <property type="project" value="UniProtKB-SubCell"/>
</dbReference>
<evidence type="ECO:0000256" key="14">
    <source>
        <dbReference type="RuleBase" id="RU003845"/>
    </source>
</evidence>
<organism evidence="17 18">
    <name type="scientific">Coturnix japonica</name>
    <name type="common">Japanese quail</name>
    <name type="synonym">Coturnix coturnix japonica</name>
    <dbReference type="NCBI Taxonomy" id="93934"/>
    <lineage>
        <taxon>Eukaryota</taxon>
        <taxon>Metazoa</taxon>
        <taxon>Chordata</taxon>
        <taxon>Craniata</taxon>
        <taxon>Vertebrata</taxon>
        <taxon>Euteleostomi</taxon>
        <taxon>Archelosauria</taxon>
        <taxon>Archosauria</taxon>
        <taxon>Dinosauria</taxon>
        <taxon>Saurischia</taxon>
        <taxon>Theropoda</taxon>
        <taxon>Coelurosauria</taxon>
        <taxon>Aves</taxon>
        <taxon>Neognathae</taxon>
        <taxon>Galloanserae</taxon>
        <taxon>Galliformes</taxon>
        <taxon>Phasianidae</taxon>
        <taxon>Perdicinae</taxon>
        <taxon>Coturnix</taxon>
    </lineage>
</organism>
<name>A0A8C2YF74_COTJA</name>
<dbReference type="GO" id="GO:0005886">
    <property type="term" value="C:plasma membrane"/>
    <property type="evidence" value="ECO:0007669"/>
    <property type="project" value="UniProtKB-SubCell"/>
</dbReference>
<protein>
    <recommendedName>
        <fullName evidence="14">Oxysterol-binding protein</fullName>
    </recommendedName>
</protein>
<dbReference type="GO" id="GO:0005829">
    <property type="term" value="C:cytosol"/>
    <property type="evidence" value="ECO:0007669"/>
    <property type="project" value="UniProtKB-SubCell"/>
</dbReference>
<evidence type="ECO:0000256" key="15">
    <source>
        <dbReference type="SAM" id="MobiDB-lite"/>
    </source>
</evidence>
<dbReference type="Gene3D" id="2.30.29.30">
    <property type="entry name" value="Pleckstrin-homology domain (PH domain)/Phosphotyrosine-binding domain (PTB)"/>
    <property type="match status" value="1"/>
</dbReference>
<keyword evidence="7" id="KW-0963">Cytoplasm</keyword>
<evidence type="ECO:0000256" key="1">
    <source>
        <dbReference type="ARBA" id="ARBA00004236"/>
    </source>
</evidence>
<evidence type="ECO:0000256" key="11">
    <source>
        <dbReference type="ARBA" id="ARBA00023121"/>
    </source>
</evidence>
<dbReference type="PANTHER" id="PTHR10972:SF76">
    <property type="entry name" value="OXYSTEROL-BINDING PROTEIN-RELATED PROTEIN 6"/>
    <property type="match status" value="1"/>
</dbReference>
<dbReference type="Ensembl" id="ENSCJPT00005030415.1">
    <property type="protein sequence ID" value="ENSCJPP00005022152.1"/>
    <property type="gene ID" value="ENSCJPG00005017349.1"/>
</dbReference>
<feature type="domain" description="PH" evidence="16">
    <location>
        <begin position="1"/>
        <end position="89"/>
    </location>
</feature>
<feature type="compositionally biased region" description="Low complexity" evidence="15">
    <location>
        <begin position="108"/>
        <end position="119"/>
    </location>
</feature>
<dbReference type="AlphaFoldDB" id="A0A8C2YF74"/>
<dbReference type="InterPro" id="IPR011993">
    <property type="entry name" value="PH-like_dom_sf"/>
</dbReference>
<dbReference type="InterPro" id="IPR018494">
    <property type="entry name" value="Oxysterol-bd_CS"/>
</dbReference>
<reference evidence="17" key="3">
    <citation type="submission" date="2025-09" db="UniProtKB">
        <authorList>
            <consortium name="Ensembl"/>
        </authorList>
    </citation>
    <scope>IDENTIFICATION</scope>
</reference>
<keyword evidence="12" id="KW-0472">Membrane</keyword>
<evidence type="ECO:0000256" key="6">
    <source>
        <dbReference type="ARBA" id="ARBA00022475"/>
    </source>
</evidence>
<keyword evidence="9" id="KW-0256">Endoplasmic reticulum</keyword>